<proteinExistence type="predicted"/>
<accession>A0A5S9M165</accession>
<reference evidence="1 2" key="1">
    <citation type="submission" date="2019-12" db="EMBL/GenBank/DDBJ databases">
        <title>Full genome sequence of a Bacillus safensis strain isolated from commercially available natto in Indonesia.</title>
        <authorList>
            <person name="Yoshida M."/>
            <person name="Uomi M."/>
            <person name="Waturangi D."/>
            <person name="Ekaputri J.J."/>
            <person name="Setiamarga D.H.E."/>
        </authorList>
    </citation>
    <scope>NUCLEOTIDE SEQUENCE [LARGE SCALE GENOMIC DNA]</scope>
    <source>
        <strain evidence="1 2">IDN1</strain>
    </source>
</reference>
<protein>
    <submittedName>
        <fullName evidence="1">Uncharacterized protein</fullName>
    </submittedName>
</protein>
<organism evidence="1 2">
    <name type="scientific">Bacillus safensis</name>
    <dbReference type="NCBI Taxonomy" id="561879"/>
    <lineage>
        <taxon>Bacteria</taxon>
        <taxon>Bacillati</taxon>
        <taxon>Bacillota</taxon>
        <taxon>Bacilli</taxon>
        <taxon>Bacillales</taxon>
        <taxon>Bacillaceae</taxon>
        <taxon>Bacillus</taxon>
    </lineage>
</organism>
<dbReference type="AlphaFoldDB" id="A0A5S9M165"/>
<gene>
    <name evidence="1" type="ORF">BsIDN1_05010</name>
</gene>
<name>A0A5S9M165_BACIA</name>
<evidence type="ECO:0000313" key="2">
    <source>
        <dbReference type="Proteomes" id="UP000464658"/>
    </source>
</evidence>
<sequence length="63" mass="7364">MEKDKTAAKKKRYQKKSLDAAEVKVESAEYTLPPQYDTSVQDDQYVLKKECICKKYQQRASQC</sequence>
<dbReference type="Proteomes" id="UP000464658">
    <property type="component" value="Chromosome"/>
</dbReference>
<evidence type="ECO:0000313" key="1">
    <source>
        <dbReference type="EMBL" id="BBP86883.1"/>
    </source>
</evidence>
<dbReference type="EMBL" id="AP021906">
    <property type="protein sequence ID" value="BBP86883.1"/>
    <property type="molecule type" value="Genomic_DNA"/>
</dbReference>